<dbReference type="InterPro" id="IPR022215">
    <property type="entry name" value="SteA-like_C"/>
</dbReference>
<name>A0A939BPJ3_9FIRM</name>
<dbReference type="EMBL" id="JAFBDQ010000001">
    <property type="protein sequence ID" value="MBM7555249.1"/>
    <property type="molecule type" value="Genomic_DNA"/>
</dbReference>
<dbReference type="NCBIfam" id="NF040608">
    <property type="entry name" value="division_SteA"/>
    <property type="match status" value="1"/>
</dbReference>
<dbReference type="InterPro" id="IPR036759">
    <property type="entry name" value="TPK_catalytic_sf"/>
</dbReference>
<keyword evidence="2" id="KW-0547">Nucleotide-binding</keyword>
<feature type="domain" description="SteA-like C-terminal" evidence="6">
    <location>
        <begin position="319"/>
        <end position="368"/>
    </location>
</feature>
<keyword evidence="3" id="KW-0418">Kinase</keyword>
<dbReference type="Proteomes" id="UP000774000">
    <property type="component" value="Unassembled WGS sequence"/>
</dbReference>
<evidence type="ECO:0000313" key="7">
    <source>
        <dbReference type="EMBL" id="MBM7555249.1"/>
    </source>
</evidence>
<dbReference type="AlphaFoldDB" id="A0A939BPJ3"/>
<evidence type="ECO:0000256" key="3">
    <source>
        <dbReference type="ARBA" id="ARBA00022777"/>
    </source>
</evidence>
<organism evidence="7 8">
    <name type="scientific">Halanaerobacter jeridensis</name>
    <dbReference type="NCBI Taxonomy" id="706427"/>
    <lineage>
        <taxon>Bacteria</taxon>
        <taxon>Bacillati</taxon>
        <taxon>Bacillota</taxon>
        <taxon>Clostridia</taxon>
        <taxon>Halanaerobiales</taxon>
        <taxon>Halobacteroidaceae</taxon>
        <taxon>Halanaerobacter</taxon>
    </lineage>
</organism>
<protein>
    <submittedName>
        <fullName evidence="7">Membrane-anchored protein</fullName>
    </submittedName>
</protein>
<dbReference type="GO" id="GO:0009229">
    <property type="term" value="P:thiamine diphosphate biosynthetic process"/>
    <property type="evidence" value="ECO:0007669"/>
    <property type="project" value="InterPro"/>
</dbReference>
<sequence length="373" mass="40894">MKIEGAVRLGRKTKELVKELKPNEIAVIDHQDVDQLAAKSLIRSKVKAVINNSQSISGRYPNLGPKKLIEAGIAVIDCCDKNLFDILENGTKIKIKNEKISTSGNFVAHGKELNKSDINQKLKLAQENLANELDKFIDNTLNYAKKEKNLILGLDVPPITTNLAGKEVLIVVRGSDYRQDLETVASYIQQVKPVLIGVDGGADALLEYGFQADIIIGDMDSVSNQALRQGSELIVHAYPDGQAPGMERLKNLDLTAKKFPAPGMSEDIAMLLAYEQGASLIVAVGTHTNMIDFLEKGRLGMASTFLARLKIGSKLVDAKGVNKLYQHNNLKLKSFLQLLITALFPILTIIFISPTLKQLFNLVIIKLKLSLGI</sequence>
<feature type="transmembrane region" description="Helical" evidence="5">
    <location>
        <begin position="335"/>
        <end position="356"/>
    </location>
</feature>
<dbReference type="InterPro" id="IPR047795">
    <property type="entry name" value="Put_SteA-like"/>
</dbReference>
<reference evidence="7" key="1">
    <citation type="submission" date="2021-01" db="EMBL/GenBank/DDBJ databases">
        <title>Genomic Encyclopedia of Type Strains, Phase IV (KMG-IV): sequencing the most valuable type-strain genomes for metagenomic binning, comparative biology and taxonomic classification.</title>
        <authorList>
            <person name="Goeker M."/>
        </authorList>
    </citation>
    <scope>NUCLEOTIDE SEQUENCE</scope>
    <source>
        <strain evidence="7">DSM 23230</strain>
    </source>
</reference>
<evidence type="ECO:0000259" key="6">
    <source>
        <dbReference type="Pfam" id="PF12555"/>
    </source>
</evidence>
<keyword evidence="4" id="KW-0067">ATP-binding</keyword>
<evidence type="ECO:0000256" key="5">
    <source>
        <dbReference type="SAM" id="Phobius"/>
    </source>
</evidence>
<proteinExistence type="predicted"/>
<dbReference type="Gene3D" id="3.40.50.10240">
    <property type="entry name" value="Thiamin pyrophosphokinase, catalytic domain"/>
    <property type="match status" value="1"/>
</dbReference>
<gene>
    <name evidence="7" type="ORF">JOC47_000073</name>
</gene>
<dbReference type="SUPFAM" id="SSF63999">
    <property type="entry name" value="Thiamin pyrophosphokinase, catalytic domain"/>
    <property type="match status" value="1"/>
</dbReference>
<accession>A0A939BPJ3</accession>
<comment type="caution">
    <text evidence="7">The sequence shown here is derived from an EMBL/GenBank/DDBJ whole genome shotgun (WGS) entry which is preliminary data.</text>
</comment>
<keyword evidence="5" id="KW-0472">Membrane</keyword>
<evidence type="ECO:0000256" key="4">
    <source>
        <dbReference type="ARBA" id="ARBA00022840"/>
    </source>
</evidence>
<dbReference type="GO" id="GO:0016301">
    <property type="term" value="F:kinase activity"/>
    <property type="evidence" value="ECO:0007669"/>
    <property type="project" value="UniProtKB-KW"/>
</dbReference>
<dbReference type="Pfam" id="PF12555">
    <property type="entry name" value="SteA-like_C"/>
    <property type="match status" value="1"/>
</dbReference>
<dbReference type="GO" id="GO:0005524">
    <property type="term" value="F:ATP binding"/>
    <property type="evidence" value="ECO:0007669"/>
    <property type="project" value="UniProtKB-KW"/>
</dbReference>
<keyword evidence="1" id="KW-0808">Transferase</keyword>
<keyword evidence="8" id="KW-1185">Reference proteome</keyword>
<keyword evidence="5" id="KW-0812">Transmembrane</keyword>
<dbReference type="RefSeq" id="WP_204699975.1">
    <property type="nucleotide sequence ID" value="NZ_JAFBDQ010000001.1"/>
</dbReference>
<keyword evidence="5" id="KW-1133">Transmembrane helix</keyword>
<dbReference type="GO" id="GO:0004788">
    <property type="term" value="F:thiamine diphosphokinase activity"/>
    <property type="evidence" value="ECO:0007669"/>
    <property type="project" value="InterPro"/>
</dbReference>
<evidence type="ECO:0000256" key="1">
    <source>
        <dbReference type="ARBA" id="ARBA00022679"/>
    </source>
</evidence>
<evidence type="ECO:0000256" key="2">
    <source>
        <dbReference type="ARBA" id="ARBA00022741"/>
    </source>
</evidence>
<evidence type="ECO:0000313" key="8">
    <source>
        <dbReference type="Proteomes" id="UP000774000"/>
    </source>
</evidence>